<dbReference type="EMBL" id="RKMH01000011">
    <property type="protein sequence ID" value="RPA58474.1"/>
    <property type="molecule type" value="Genomic_DNA"/>
</dbReference>
<evidence type="ECO:0000259" key="1">
    <source>
        <dbReference type="Pfam" id="PF00501"/>
    </source>
</evidence>
<dbReference type="PANTHER" id="PTHR24096:SF323">
    <property type="entry name" value="BLR3536 PROTEIN"/>
    <property type="match status" value="1"/>
</dbReference>
<dbReference type="Proteomes" id="UP000267536">
    <property type="component" value="Unassembled WGS sequence"/>
</dbReference>
<sequence length="514" mass="55935">MYPGTHAAVNPDKPAIIMAGSGHTVTYGELEQRSAALAAALRDNGLAKGDVIAVLSENTAEVLELYWAAIRSGLYITAVNRHLAPGEVAYIISDSGAKVLFASARLGELATKAVAEVGETDLATFAFGGQIDGFGRYDDLLVADVNPLVDQPRGSEMLYSSGTTGRPKGIKPTLLPIQVDQPGDPITGLVQHVFKVTDADVYLSPAPMYHAAPLKWCGAVHALGGTVVVMEKFDAEKALAAIEKYRITITQMVPTMFVRMLQLPARTRDAYDISSMRVAVHAAAPCPPEVKQSMIDWWGPILVEYYSATEQHGTTIITTQEWLTKRGSVGKSALGPVHICDDGGNELATGEVGQVYFERETRPFTYHNDPEKTRDAQHPEHENWTTVGDLGYVDEDGYLFLTDRKAFMIISGGVNIYPQEIENVLTLHPKVFDVAVIGVPDAEMGQQVKAVVALRDGEVPSDDLAAEIIEYTRERIAHFKAPRSVDFVDELPRTATGKLIKRDIEKNYLVESGA</sequence>
<name>A0A3N4GZQ5_9ACTN</name>
<feature type="domain" description="AMP-dependent synthetase/ligase" evidence="1">
    <location>
        <begin position="6"/>
        <end position="358"/>
    </location>
</feature>
<evidence type="ECO:0000313" key="4">
    <source>
        <dbReference type="Proteomes" id="UP000267536"/>
    </source>
</evidence>
<dbReference type="Gene3D" id="3.30.300.30">
    <property type="match status" value="1"/>
</dbReference>
<dbReference type="SUPFAM" id="SSF56801">
    <property type="entry name" value="Acetyl-CoA synthetase-like"/>
    <property type="match status" value="1"/>
</dbReference>
<dbReference type="InterPro" id="IPR025110">
    <property type="entry name" value="AMP-bd_C"/>
</dbReference>
<evidence type="ECO:0000259" key="2">
    <source>
        <dbReference type="Pfam" id="PF13193"/>
    </source>
</evidence>
<feature type="domain" description="AMP-binding enzyme C-terminal" evidence="2">
    <location>
        <begin position="420"/>
        <end position="498"/>
    </location>
</feature>
<dbReference type="InterPro" id="IPR042099">
    <property type="entry name" value="ANL_N_sf"/>
</dbReference>
<dbReference type="GO" id="GO:0016405">
    <property type="term" value="F:CoA-ligase activity"/>
    <property type="evidence" value="ECO:0007669"/>
    <property type="project" value="TreeGrafter"/>
</dbReference>
<dbReference type="PROSITE" id="PS00455">
    <property type="entry name" value="AMP_BINDING"/>
    <property type="match status" value="1"/>
</dbReference>
<protein>
    <submittedName>
        <fullName evidence="3">Acyl-CoA synthetase</fullName>
    </submittedName>
</protein>
<dbReference type="InterPro" id="IPR045851">
    <property type="entry name" value="AMP-bd_C_sf"/>
</dbReference>
<gene>
    <name evidence="3" type="ORF">EF294_14880</name>
</gene>
<keyword evidence="4" id="KW-1185">Reference proteome</keyword>
<dbReference type="Gene3D" id="3.40.50.12780">
    <property type="entry name" value="N-terminal domain of ligase-like"/>
    <property type="match status" value="1"/>
</dbReference>
<dbReference type="OrthoDB" id="9803968at2"/>
<reference evidence="3 4" key="1">
    <citation type="submission" date="2018-11" db="EMBL/GenBank/DDBJ databases">
        <title>Draft genome sequence of Gordonia sp. RS15-1S isolated from rice stems.</title>
        <authorList>
            <person name="Muangham S."/>
        </authorList>
    </citation>
    <scope>NUCLEOTIDE SEQUENCE [LARGE SCALE GENOMIC DNA]</scope>
    <source>
        <strain evidence="3 4">RS15-1S</strain>
    </source>
</reference>
<dbReference type="PANTHER" id="PTHR24096">
    <property type="entry name" value="LONG-CHAIN-FATTY-ACID--COA LIGASE"/>
    <property type="match status" value="1"/>
</dbReference>
<dbReference type="Pfam" id="PF13193">
    <property type="entry name" value="AMP-binding_C"/>
    <property type="match status" value="1"/>
</dbReference>
<proteinExistence type="predicted"/>
<dbReference type="InterPro" id="IPR020845">
    <property type="entry name" value="AMP-binding_CS"/>
</dbReference>
<dbReference type="InterPro" id="IPR000873">
    <property type="entry name" value="AMP-dep_synth/lig_dom"/>
</dbReference>
<dbReference type="RefSeq" id="WP_123931416.1">
    <property type="nucleotide sequence ID" value="NZ_JBPSDP010000011.1"/>
</dbReference>
<evidence type="ECO:0000313" key="3">
    <source>
        <dbReference type="EMBL" id="RPA58474.1"/>
    </source>
</evidence>
<dbReference type="AlphaFoldDB" id="A0A3N4GZQ5"/>
<organism evidence="3 4">
    <name type="scientific">Gordonia oryzae</name>
    <dbReference type="NCBI Taxonomy" id="2487349"/>
    <lineage>
        <taxon>Bacteria</taxon>
        <taxon>Bacillati</taxon>
        <taxon>Actinomycetota</taxon>
        <taxon>Actinomycetes</taxon>
        <taxon>Mycobacteriales</taxon>
        <taxon>Gordoniaceae</taxon>
        <taxon>Gordonia</taxon>
    </lineage>
</organism>
<dbReference type="Pfam" id="PF00501">
    <property type="entry name" value="AMP-binding"/>
    <property type="match status" value="1"/>
</dbReference>
<comment type="caution">
    <text evidence="3">The sequence shown here is derived from an EMBL/GenBank/DDBJ whole genome shotgun (WGS) entry which is preliminary data.</text>
</comment>
<accession>A0A3N4GZQ5</accession>